<evidence type="ECO:0000313" key="7">
    <source>
        <dbReference type="EMBL" id="CAH1191848.1"/>
    </source>
</evidence>
<reference evidence="7" key="1">
    <citation type="submission" date="2022-01" db="EMBL/GenBank/DDBJ databases">
        <authorList>
            <person name="Criscuolo A."/>
        </authorList>
    </citation>
    <scope>NUCLEOTIDE SEQUENCE</scope>
    <source>
        <strain evidence="7">CIP111891</strain>
    </source>
</reference>
<dbReference type="SUPFAM" id="SSF53850">
    <property type="entry name" value="Periplasmic binding protein-like II"/>
    <property type="match status" value="1"/>
</dbReference>
<evidence type="ECO:0000256" key="2">
    <source>
        <dbReference type="ARBA" id="ARBA00022729"/>
    </source>
</evidence>
<proteinExistence type="predicted"/>
<evidence type="ECO:0000256" key="6">
    <source>
        <dbReference type="SAM" id="SignalP"/>
    </source>
</evidence>
<dbReference type="PANTHER" id="PTHR43649:SF33">
    <property type="entry name" value="POLYGALACTURONAN_RHAMNOGALACTURONAN-BINDING PROTEIN YTCQ"/>
    <property type="match status" value="1"/>
</dbReference>
<protein>
    <submittedName>
        <fullName evidence="7">Lipoprotein LipO</fullName>
    </submittedName>
</protein>
<evidence type="ECO:0000256" key="4">
    <source>
        <dbReference type="ARBA" id="ARBA00023139"/>
    </source>
</evidence>
<dbReference type="InterPro" id="IPR050490">
    <property type="entry name" value="Bact_solute-bd_prot1"/>
</dbReference>
<evidence type="ECO:0000256" key="1">
    <source>
        <dbReference type="ARBA" id="ARBA00022475"/>
    </source>
</evidence>
<keyword evidence="5 7" id="KW-0449">Lipoprotein</keyword>
<dbReference type="PANTHER" id="PTHR43649">
    <property type="entry name" value="ARABINOSE-BINDING PROTEIN-RELATED"/>
    <property type="match status" value="1"/>
</dbReference>
<sequence length="511" mass="56945">MNTNKHLFTKSTVIGLIAALTLTACSSGQEATTDKKAEATSNEPIKISMFTNQQGAQAVDPSNPILQEIEKKTNAKLSITWVPVNTYSEKTKVMLASGDLSDLTLVMNVFDSQVVQMATSGAFWDITPYIKDYKTLSAMPAVVWDNAKIKGKNYGIPRPRPLEGAWGVHVRKDWLDKLGMKVPETMDEMYAVLKAFTEKDPDGNGKADTIGITGQVDADGMGLYGWIEDVFNNNNGYWKLSNNQITIASLEPSERKALEWLKKAYDEKVLTQDFAVIKNSQAREQYMGGKAGVLGSALNPQWLYTDAMRKIDPKADSLPLTYLMTPDGNKFAAQDPGNFGMYVIPKTVPEAKMKQLLGFMDKILSDDVADIAAYGILDKHYTIKDGFKQATEQAKVDNIPDVSNNLLQIAQKYDKYTRAYYNGIPKEFYDRSKKIIDDRGAFSKPNVAYGLISQTNLTSGPELNKKILDMKIKVIMGKESLAAWDEFVVKTKTDPTFQKIVQEMTEAYKNK</sequence>
<name>A0ABN8FZA8_9BACL</name>
<organism evidence="7 8">
    <name type="scientific">Paenibacillus allorhizoplanae</name>
    <dbReference type="NCBI Taxonomy" id="2905648"/>
    <lineage>
        <taxon>Bacteria</taxon>
        <taxon>Bacillati</taxon>
        <taxon>Bacillota</taxon>
        <taxon>Bacilli</taxon>
        <taxon>Bacillales</taxon>
        <taxon>Paenibacillaceae</taxon>
        <taxon>Paenibacillus</taxon>
    </lineage>
</organism>
<feature type="signal peptide" evidence="6">
    <location>
        <begin position="1"/>
        <end position="31"/>
    </location>
</feature>
<dbReference type="RefSeq" id="WP_236283972.1">
    <property type="nucleotide sequence ID" value="NZ_CAKMMW010000001.1"/>
</dbReference>
<dbReference type="InterPro" id="IPR006059">
    <property type="entry name" value="SBP"/>
</dbReference>
<keyword evidence="4" id="KW-0564">Palmitate</keyword>
<keyword evidence="2 6" id="KW-0732">Signal</keyword>
<keyword evidence="1" id="KW-1003">Cell membrane</keyword>
<dbReference type="Gene3D" id="3.40.190.10">
    <property type="entry name" value="Periplasmic binding protein-like II"/>
    <property type="match status" value="2"/>
</dbReference>
<accession>A0ABN8FZA8</accession>
<gene>
    <name evidence="7" type="primary">lipO_6</name>
    <name evidence="7" type="ORF">PAECIP111891_00117</name>
</gene>
<dbReference type="Pfam" id="PF13416">
    <property type="entry name" value="SBP_bac_8"/>
    <property type="match status" value="1"/>
</dbReference>
<dbReference type="PROSITE" id="PS51257">
    <property type="entry name" value="PROKAR_LIPOPROTEIN"/>
    <property type="match status" value="1"/>
</dbReference>
<comment type="caution">
    <text evidence="7">The sequence shown here is derived from an EMBL/GenBank/DDBJ whole genome shotgun (WGS) entry which is preliminary data.</text>
</comment>
<evidence type="ECO:0000256" key="5">
    <source>
        <dbReference type="ARBA" id="ARBA00023288"/>
    </source>
</evidence>
<dbReference type="Proteomes" id="UP000838821">
    <property type="component" value="Unassembled WGS sequence"/>
</dbReference>
<dbReference type="EMBL" id="CAKMMW010000001">
    <property type="protein sequence ID" value="CAH1191848.1"/>
    <property type="molecule type" value="Genomic_DNA"/>
</dbReference>
<keyword evidence="3" id="KW-0472">Membrane</keyword>
<evidence type="ECO:0000313" key="8">
    <source>
        <dbReference type="Proteomes" id="UP000838821"/>
    </source>
</evidence>
<keyword evidence="8" id="KW-1185">Reference proteome</keyword>
<feature type="chain" id="PRO_5045154864" evidence="6">
    <location>
        <begin position="32"/>
        <end position="511"/>
    </location>
</feature>
<evidence type="ECO:0000256" key="3">
    <source>
        <dbReference type="ARBA" id="ARBA00023136"/>
    </source>
</evidence>